<protein>
    <submittedName>
        <fullName evidence="2">Uncharacterized protein</fullName>
    </submittedName>
</protein>
<name>A0A224Y4B0_9HEMI</name>
<dbReference type="EMBL" id="GFTR01000426">
    <property type="protein sequence ID" value="JAW16000.1"/>
    <property type="molecule type" value="Transcribed_RNA"/>
</dbReference>
<keyword evidence="1" id="KW-0472">Membrane</keyword>
<evidence type="ECO:0000256" key="1">
    <source>
        <dbReference type="SAM" id="Phobius"/>
    </source>
</evidence>
<accession>A0A224Y4B0</accession>
<organism evidence="2">
    <name type="scientific">Panstrongylus lignarius</name>
    <dbReference type="NCBI Taxonomy" id="156445"/>
    <lineage>
        <taxon>Eukaryota</taxon>
        <taxon>Metazoa</taxon>
        <taxon>Ecdysozoa</taxon>
        <taxon>Arthropoda</taxon>
        <taxon>Hexapoda</taxon>
        <taxon>Insecta</taxon>
        <taxon>Pterygota</taxon>
        <taxon>Neoptera</taxon>
        <taxon>Paraneoptera</taxon>
        <taxon>Hemiptera</taxon>
        <taxon>Heteroptera</taxon>
        <taxon>Panheteroptera</taxon>
        <taxon>Cimicomorpha</taxon>
        <taxon>Reduviidae</taxon>
        <taxon>Triatominae</taxon>
        <taxon>Panstrongylus</taxon>
    </lineage>
</organism>
<keyword evidence="1" id="KW-1133">Transmembrane helix</keyword>
<dbReference type="AlphaFoldDB" id="A0A224Y4B0"/>
<evidence type="ECO:0000313" key="2">
    <source>
        <dbReference type="EMBL" id="JAW16000.1"/>
    </source>
</evidence>
<sequence>MYLYYNFLFFVPFRQAVGTIVLFEVKINTRFFRLFLLLFSFLLHQQKKKKKKMAEERAYKPALRDDTLCLEN</sequence>
<reference evidence="2" key="1">
    <citation type="journal article" date="2018" name="PLoS Negl. Trop. Dis.">
        <title>An insight into the salivary gland and fat body transcriptome of Panstrongylus lignarius (Hemiptera: Heteroptera), the main vector of Chagas disease in Peru.</title>
        <authorList>
            <person name="Nevoa J.C."/>
            <person name="Mendes M.T."/>
            <person name="da Silva M.V."/>
            <person name="Soares S.C."/>
            <person name="Oliveira C.J.F."/>
            <person name="Ribeiro J.M.C."/>
        </authorList>
    </citation>
    <scope>NUCLEOTIDE SEQUENCE</scope>
</reference>
<keyword evidence="1" id="KW-0812">Transmembrane</keyword>
<proteinExistence type="predicted"/>
<feature type="transmembrane region" description="Helical" evidence="1">
    <location>
        <begin position="20"/>
        <end position="43"/>
    </location>
</feature>